<name>A0A0F9TZI8_9ZZZZ</name>
<accession>A0A0F9TZI8</accession>
<sequence>MWRPKDWERHILLALDEIKEGKPVSNDEIDIYEAGANAMLEALKETGKHTDGLAPTLSINVLPEQKGWLVFIPEEV</sequence>
<dbReference type="AlphaFoldDB" id="A0A0F9TZI8"/>
<evidence type="ECO:0000313" key="1">
    <source>
        <dbReference type="EMBL" id="KKN54541.1"/>
    </source>
</evidence>
<protein>
    <submittedName>
        <fullName evidence="1">Uncharacterized protein</fullName>
    </submittedName>
</protein>
<gene>
    <name evidence="1" type="ORF">LCGC14_0591330</name>
</gene>
<comment type="caution">
    <text evidence="1">The sequence shown here is derived from an EMBL/GenBank/DDBJ whole genome shotgun (WGS) entry which is preliminary data.</text>
</comment>
<dbReference type="EMBL" id="LAZR01000924">
    <property type="protein sequence ID" value="KKN54541.1"/>
    <property type="molecule type" value="Genomic_DNA"/>
</dbReference>
<reference evidence="1" key="1">
    <citation type="journal article" date="2015" name="Nature">
        <title>Complex archaea that bridge the gap between prokaryotes and eukaryotes.</title>
        <authorList>
            <person name="Spang A."/>
            <person name="Saw J.H."/>
            <person name="Jorgensen S.L."/>
            <person name="Zaremba-Niedzwiedzka K."/>
            <person name="Martijn J."/>
            <person name="Lind A.E."/>
            <person name="van Eijk R."/>
            <person name="Schleper C."/>
            <person name="Guy L."/>
            <person name="Ettema T.J."/>
        </authorList>
    </citation>
    <scope>NUCLEOTIDE SEQUENCE</scope>
</reference>
<proteinExistence type="predicted"/>
<organism evidence="1">
    <name type="scientific">marine sediment metagenome</name>
    <dbReference type="NCBI Taxonomy" id="412755"/>
    <lineage>
        <taxon>unclassified sequences</taxon>
        <taxon>metagenomes</taxon>
        <taxon>ecological metagenomes</taxon>
    </lineage>
</organism>